<accession>A0A914B1A1</accession>
<dbReference type="CTD" id="90121"/>
<feature type="region of interest" description="Disordered" evidence="5">
    <location>
        <begin position="123"/>
        <end position="197"/>
    </location>
</feature>
<comment type="function">
    <text evidence="1">May be involved in 20S pre-rRNA processing.</text>
</comment>
<evidence type="ECO:0000256" key="2">
    <source>
        <dbReference type="ARBA" id="ARBA00006524"/>
    </source>
</evidence>
<evidence type="ECO:0000313" key="7">
    <source>
        <dbReference type="Proteomes" id="UP000887568"/>
    </source>
</evidence>
<dbReference type="RefSeq" id="XP_038069569.1">
    <property type="nucleotide sequence ID" value="XM_038213641.1"/>
</dbReference>
<evidence type="ECO:0000313" key="6">
    <source>
        <dbReference type="EnsemblMetazoa" id="XP_038069569.1"/>
    </source>
</evidence>
<name>A0A914B1A1_PATMI</name>
<dbReference type="AlphaFoldDB" id="A0A914B1A1"/>
<protein>
    <recommendedName>
        <fullName evidence="3">Pre-rRNA-processing protein TSR2 homolog</fullName>
    </recommendedName>
</protein>
<dbReference type="PANTHER" id="PTHR21250">
    <property type="entry name" value="PRE-RRNA-PROCESSING PROTEIN TSR2 HOMOLOG"/>
    <property type="match status" value="1"/>
</dbReference>
<dbReference type="OrthoDB" id="263560at2759"/>
<evidence type="ECO:0000256" key="5">
    <source>
        <dbReference type="SAM" id="MobiDB-lite"/>
    </source>
</evidence>
<evidence type="ECO:0000256" key="4">
    <source>
        <dbReference type="ARBA" id="ARBA00022552"/>
    </source>
</evidence>
<comment type="similarity">
    <text evidence="2">Belongs to the TSR2 family.</text>
</comment>
<dbReference type="InterPro" id="IPR019398">
    <property type="entry name" value="Pre-rRNA_process_TSR2"/>
</dbReference>
<evidence type="ECO:0000256" key="1">
    <source>
        <dbReference type="ARBA" id="ARBA00002210"/>
    </source>
</evidence>
<proteinExistence type="inferred from homology"/>
<dbReference type="Pfam" id="PF10273">
    <property type="entry name" value="WGG"/>
    <property type="match status" value="1"/>
</dbReference>
<dbReference type="GO" id="GO:0006364">
    <property type="term" value="P:rRNA processing"/>
    <property type="evidence" value="ECO:0007669"/>
    <property type="project" value="UniProtKB-KW"/>
</dbReference>
<evidence type="ECO:0000256" key="3">
    <source>
        <dbReference type="ARBA" id="ARBA00017551"/>
    </source>
</evidence>
<dbReference type="EnsemblMetazoa" id="XM_038213641.1">
    <property type="protein sequence ID" value="XP_038069569.1"/>
    <property type="gene ID" value="LOC119738705"/>
</dbReference>
<feature type="compositionally biased region" description="Polar residues" evidence="5">
    <location>
        <begin position="172"/>
        <end position="181"/>
    </location>
</feature>
<sequence length="197" mass="21538">MAASSETPLGIFHRSISSIFDGWTVLQLAVSHGYGGIHGREKALWLVDAVYTWFQENDGIEPEELEDFVAEIMDNEFDTRAEDGSLTVISQTICGNFDLCKAGRHAAVLQRIQEMPKASLGSCQAAVGQDTEDSEDGDVPPMLQEMMGNMDVGTSGGREPTLNGYPEHSEEQPSSTETPPAQTEDDGWTVVRKTKKK</sequence>
<organism evidence="6 7">
    <name type="scientific">Patiria miniata</name>
    <name type="common">Bat star</name>
    <name type="synonym">Asterina miniata</name>
    <dbReference type="NCBI Taxonomy" id="46514"/>
    <lineage>
        <taxon>Eukaryota</taxon>
        <taxon>Metazoa</taxon>
        <taxon>Echinodermata</taxon>
        <taxon>Eleutherozoa</taxon>
        <taxon>Asterozoa</taxon>
        <taxon>Asteroidea</taxon>
        <taxon>Valvatacea</taxon>
        <taxon>Valvatida</taxon>
        <taxon>Asterinidae</taxon>
        <taxon>Patiria</taxon>
    </lineage>
</organism>
<reference evidence="6" key="1">
    <citation type="submission" date="2022-11" db="UniProtKB">
        <authorList>
            <consortium name="EnsemblMetazoa"/>
        </authorList>
    </citation>
    <scope>IDENTIFICATION</scope>
</reference>
<dbReference type="Proteomes" id="UP000887568">
    <property type="component" value="Unplaced"/>
</dbReference>
<dbReference type="OMA" id="LAKDEWF"/>
<keyword evidence="4" id="KW-0698">rRNA processing</keyword>
<dbReference type="GeneID" id="119738705"/>
<keyword evidence="7" id="KW-1185">Reference proteome</keyword>